<reference evidence="1 2" key="1">
    <citation type="submission" date="2014-06" db="EMBL/GenBank/DDBJ databases">
        <title>The genome of the endonuclear symbiont Nucleicultrix amoebiphila.</title>
        <authorList>
            <person name="Schulz F."/>
            <person name="Horn M."/>
        </authorList>
    </citation>
    <scope>NUCLEOTIDE SEQUENCE [LARGE SCALE GENOMIC DNA]</scope>
    <source>
        <strain evidence="1 2">FS5</strain>
    </source>
</reference>
<proteinExistence type="predicted"/>
<accession>A0A1W6N5U4</accession>
<dbReference type="EMBL" id="CP008743">
    <property type="protein sequence ID" value="ARN85265.1"/>
    <property type="molecule type" value="Genomic_DNA"/>
</dbReference>
<organism evidence="1 2">
    <name type="scientific">Candidatus Nucleicultrix amoebiphila FS5</name>
    <dbReference type="NCBI Taxonomy" id="1414854"/>
    <lineage>
        <taxon>Bacteria</taxon>
        <taxon>Pseudomonadati</taxon>
        <taxon>Pseudomonadota</taxon>
        <taxon>Alphaproteobacteria</taxon>
        <taxon>Holosporales</taxon>
        <taxon>Candidatus Nucleicultricaceae</taxon>
        <taxon>Candidatus Nucleicultrix</taxon>
    </lineage>
</organism>
<dbReference type="STRING" id="1414854.GQ61_08150"/>
<evidence type="ECO:0008006" key="3">
    <source>
        <dbReference type="Google" id="ProtNLM"/>
    </source>
</evidence>
<dbReference type="Proteomes" id="UP000237351">
    <property type="component" value="Chromosome"/>
</dbReference>
<dbReference type="OrthoDB" id="7304298at2"/>
<dbReference type="KEGG" id="naf:GQ61_08150"/>
<dbReference type="AlphaFoldDB" id="A0A1W6N5U4"/>
<sequence length="230" mass="25926">MNSSVNIPQKEANNPQKFIFGSEFHNDAVQRQRHLKEIEAEYQKGFDKGREAAKAAIENLTAKYIKQLNLTLDGLYAEKESLENIYAGQLAMIVKLTLQKICPPIEKAFGQEIIESFIKEALSGNHFSSKILLKTPTNLCENLKKILLSNPLLEKHHDSIVIEEDSTLGPADCTLEWANVGLKRQSEEIMKKIDIALNRLLTKEEKAMTQENKLVIENNENLGGEDHVGN</sequence>
<protein>
    <recommendedName>
        <fullName evidence="3">Flagellar assembly protein FliH/Type III secretion system HrpE domain-containing protein</fullName>
    </recommendedName>
</protein>
<dbReference type="RefSeq" id="WP_085784812.1">
    <property type="nucleotide sequence ID" value="NZ_CP008743.1"/>
</dbReference>
<evidence type="ECO:0000313" key="2">
    <source>
        <dbReference type="Proteomes" id="UP000237351"/>
    </source>
</evidence>
<keyword evidence="2" id="KW-1185">Reference proteome</keyword>
<gene>
    <name evidence="1" type="ORF">GQ61_08150</name>
</gene>
<name>A0A1W6N5U4_9PROT</name>
<evidence type="ECO:0000313" key="1">
    <source>
        <dbReference type="EMBL" id="ARN85265.1"/>
    </source>
</evidence>